<dbReference type="InterPro" id="IPR051706">
    <property type="entry name" value="Glycosyltransferase_domain"/>
</dbReference>
<dbReference type="PANTHER" id="PTHR32385">
    <property type="entry name" value="MANNOSYL PHOSPHORYLINOSITOL CERAMIDE SYNTHASE"/>
    <property type="match status" value="1"/>
</dbReference>
<sequence>MIPKKIHYCWFGRGQKPKMAQKCIASWKKYCPDYEIIEWNEDNFDVNMNGYTRMCIEQKKYAFLSDYARLVVVAEQGGIYFDTDVELVRSPDFLLTHGAFFGFETPEFVASGLGFGSEAHGTVIDAMRQEYDPLLDGQHGVIGCPRLNTKALEALGLRRDGSLQEIADAVIYPPDWFNPYESATGRLNKTEHTVSIHWYSASWMSPLRRLRSTISKPLHRILGVDFFRRT</sequence>
<dbReference type="RefSeq" id="WP_349232102.1">
    <property type="nucleotide sequence ID" value="NZ_JBBMFK010000019.1"/>
</dbReference>
<name>A0ABV1EA28_9FIRM</name>
<dbReference type="SUPFAM" id="SSF53448">
    <property type="entry name" value="Nucleotide-diphospho-sugar transferases"/>
    <property type="match status" value="1"/>
</dbReference>
<dbReference type="PANTHER" id="PTHR32385:SF15">
    <property type="entry name" value="INOSITOL PHOSPHOCERAMIDE MANNOSYLTRANSFERASE 1"/>
    <property type="match status" value="1"/>
</dbReference>
<dbReference type="EMBL" id="JBBMFK010000019">
    <property type="protein sequence ID" value="MEQ2444126.1"/>
    <property type="molecule type" value="Genomic_DNA"/>
</dbReference>
<protein>
    <submittedName>
        <fullName evidence="2">Glycosyltransferase</fullName>
    </submittedName>
</protein>
<comment type="caution">
    <text evidence="2">The sequence shown here is derived from an EMBL/GenBank/DDBJ whole genome shotgun (WGS) entry which is preliminary data.</text>
</comment>
<proteinExistence type="predicted"/>
<keyword evidence="1" id="KW-0808">Transferase</keyword>
<keyword evidence="3" id="KW-1185">Reference proteome</keyword>
<dbReference type="Proteomes" id="UP001464378">
    <property type="component" value="Unassembled WGS sequence"/>
</dbReference>
<reference evidence="2 3" key="1">
    <citation type="submission" date="2024-03" db="EMBL/GenBank/DDBJ databases">
        <title>Human intestinal bacterial collection.</title>
        <authorList>
            <person name="Pauvert C."/>
            <person name="Hitch T.C.A."/>
            <person name="Clavel T."/>
        </authorList>
    </citation>
    <scope>NUCLEOTIDE SEQUENCE [LARGE SCALE GENOMIC DNA]</scope>
    <source>
        <strain evidence="2 3">CLA-AP-H29</strain>
    </source>
</reference>
<dbReference type="InterPro" id="IPR007577">
    <property type="entry name" value="GlycoTrfase_DXD_sugar-bd_CS"/>
</dbReference>
<dbReference type="Gene3D" id="3.90.550.20">
    <property type="match status" value="1"/>
</dbReference>
<accession>A0ABV1EA28</accession>
<organism evidence="2 3">
    <name type="scientific">Pseudoflavonifractor intestinihominis</name>
    <dbReference type="NCBI Taxonomy" id="3133171"/>
    <lineage>
        <taxon>Bacteria</taxon>
        <taxon>Bacillati</taxon>
        <taxon>Bacillota</taxon>
        <taxon>Clostridia</taxon>
        <taxon>Eubacteriales</taxon>
        <taxon>Oscillospiraceae</taxon>
        <taxon>Pseudoflavonifractor</taxon>
    </lineage>
</organism>
<gene>
    <name evidence="2" type="ORF">WMO64_11700</name>
</gene>
<evidence type="ECO:0000256" key="1">
    <source>
        <dbReference type="ARBA" id="ARBA00022679"/>
    </source>
</evidence>
<dbReference type="Pfam" id="PF04488">
    <property type="entry name" value="Gly_transf_sug"/>
    <property type="match status" value="1"/>
</dbReference>
<evidence type="ECO:0000313" key="3">
    <source>
        <dbReference type="Proteomes" id="UP001464378"/>
    </source>
</evidence>
<dbReference type="InterPro" id="IPR029044">
    <property type="entry name" value="Nucleotide-diphossugar_trans"/>
</dbReference>
<evidence type="ECO:0000313" key="2">
    <source>
        <dbReference type="EMBL" id="MEQ2444126.1"/>
    </source>
</evidence>